<protein>
    <submittedName>
        <fullName evidence="1">Uncharacterized protein</fullName>
    </submittedName>
</protein>
<sequence>MELAAAHQSLVAVLTYLEPLEQGGGRAADRTERVDRREIDIDIRERERMGPRVEGVEQKEYELERERYEPRVNRTTIERERVYEEPRDRRVVKDVKWRTDYGPEYDALRKRPVRKEDKFDFEMYHSERDDDLTIKEHRNVPIRTHWPMDRSRL</sequence>
<evidence type="ECO:0000313" key="2">
    <source>
        <dbReference type="Proteomes" id="UP001186974"/>
    </source>
</evidence>
<organism evidence="1 2">
    <name type="scientific">Coniosporium uncinatum</name>
    <dbReference type="NCBI Taxonomy" id="93489"/>
    <lineage>
        <taxon>Eukaryota</taxon>
        <taxon>Fungi</taxon>
        <taxon>Dikarya</taxon>
        <taxon>Ascomycota</taxon>
        <taxon>Pezizomycotina</taxon>
        <taxon>Dothideomycetes</taxon>
        <taxon>Dothideomycetes incertae sedis</taxon>
        <taxon>Coniosporium</taxon>
    </lineage>
</organism>
<dbReference type="Proteomes" id="UP001186974">
    <property type="component" value="Unassembled WGS sequence"/>
</dbReference>
<comment type="caution">
    <text evidence="1">The sequence shown here is derived from an EMBL/GenBank/DDBJ whole genome shotgun (WGS) entry which is preliminary data.</text>
</comment>
<name>A0ACC3DV56_9PEZI</name>
<evidence type="ECO:0000313" key="1">
    <source>
        <dbReference type="EMBL" id="KAK3080571.1"/>
    </source>
</evidence>
<dbReference type="EMBL" id="JAWDJW010000503">
    <property type="protein sequence ID" value="KAK3080571.1"/>
    <property type="molecule type" value="Genomic_DNA"/>
</dbReference>
<keyword evidence="2" id="KW-1185">Reference proteome</keyword>
<reference evidence="1" key="1">
    <citation type="submission" date="2024-09" db="EMBL/GenBank/DDBJ databases">
        <title>Black Yeasts Isolated from many extreme environments.</title>
        <authorList>
            <person name="Coleine C."/>
            <person name="Stajich J.E."/>
            <person name="Selbmann L."/>
        </authorList>
    </citation>
    <scope>NUCLEOTIDE SEQUENCE</scope>
    <source>
        <strain evidence="1">CCFEE 5737</strain>
    </source>
</reference>
<proteinExistence type="predicted"/>
<accession>A0ACC3DV56</accession>
<gene>
    <name evidence="1" type="ORF">LTS18_000181</name>
</gene>